<dbReference type="PANTHER" id="PTHR22741">
    <property type="entry name" value="P140CAP/SNIP-RELATED"/>
    <property type="match status" value="1"/>
</dbReference>
<feature type="compositionally biased region" description="Basic and acidic residues" evidence="2">
    <location>
        <begin position="193"/>
        <end position="212"/>
    </location>
</feature>
<protein>
    <submittedName>
        <fullName evidence="4">Actin interacting protein 3</fullName>
    </submittedName>
</protein>
<evidence type="ECO:0000259" key="3">
    <source>
        <dbReference type="SMART" id="SM00806"/>
    </source>
</evidence>
<feature type="region of interest" description="Disordered" evidence="2">
    <location>
        <begin position="192"/>
        <end position="218"/>
    </location>
</feature>
<name>A0AAD4QBE5_9AGAM</name>
<dbReference type="EMBL" id="JAKELL010000051">
    <property type="protein sequence ID" value="KAH8986883.1"/>
    <property type="molecule type" value="Genomic_DNA"/>
</dbReference>
<evidence type="ECO:0000313" key="4">
    <source>
        <dbReference type="EMBL" id="KAH8986883.1"/>
    </source>
</evidence>
<dbReference type="GO" id="GO:0030010">
    <property type="term" value="P:establishment of cell polarity"/>
    <property type="evidence" value="ECO:0007669"/>
    <property type="project" value="TreeGrafter"/>
</dbReference>
<keyword evidence="1" id="KW-0175">Coiled coil</keyword>
<gene>
    <name evidence="4" type="ORF">EDB92DRAFT_1801663</name>
</gene>
<dbReference type="GO" id="GO:0051286">
    <property type="term" value="C:cell tip"/>
    <property type="evidence" value="ECO:0007669"/>
    <property type="project" value="TreeGrafter"/>
</dbReference>
<keyword evidence="5" id="KW-1185">Reference proteome</keyword>
<dbReference type="Gene3D" id="1.20.58.1540">
    <property type="entry name" value="Actin interacting protein 3, C-terminal domain"/>
    <property type="match status" value="1"/>
</dbReference>
<dbReference type="Proteomes" id="UP001201163">
    <property type="component" value="Unassembled WGS sequence"/>
</dbReference>
<comment type="caution">
    <text evidence="4">The sequence shown here is derived from an EMBL/GenBank/DDBJ whole genome shotgun (WGS) entry which is preliminary data.</text>
</comment>
<dbReference type="AlphaFoldDB" id="A0AAD4QBE5"/>
<dbReference type="PANTHER" id="PTHR22741:SF10">
    <property type="entry name" value="COILED-COIL DOMAIN-CONTAINING PROTEIN CG32809"/>
    <property type="match status" value="1"/>
</dbReference>
<sequence length="218" mass="24476">MRQLYTEFMKQTKATLTGLRTQTQAVRQMASTQVPGARSYIDAGKTKLDARSQNVLTKMEELQDTVEGVKDDVLKRHISPKPQVLRAIKEDLSTVGAELQSLTKHISTVKPMWKKTWEEELQSIVEGQQFLNHQEEFLADLIEDRKAVTEVYGHVEKVISLRGASGARGARGRALKTPAVDKMLEIRGATVDPEQRVKATEASQKNRERELAGPRGRV</sequence>
<evidence type="ECO:0000256" key="2">
    <source>
        <dbReference type="SAM" id="MobiDB-lite"/>
    </source>
</evidence>
<dbReference type="GO" id="GO:0005737">
    <property type="term" value="C:cytoplasm"/>
    <property type="evidence" value="ECO:0007669"/>
    <property type="project" value="TreeGrafter"/>
</dbReference>
<organism evidence="4 5">
    <name type="scientific">Lactarius akahatsu</name>
    <dbReference type="NCBI Taxonomy" id="416441"/>
    <lineage>
        <taxon>Eukaryota</taxon>
        <taxon>Fungi</taxon>
        <taxon>Dikarya</taxon>
        <taxon>Basidiomycota</taxon>
        <taxon>Agaricomycotina</taxon>
        <taxon>Agaricomycetes</taxon>
        <taxon>Russulales</taxon>
        <taxon>Russulaceae</taxon>
        <taxon>Lactarius</taxon>
    </lineage>
</organism>
<dbReference type="InterPro" id="IPR022782">
    <property type="entry name" value="AIP3-like_C"/>
</dbReference>
<feature type="domain" description="Actin interacting protein 3 C-terminal" evidence="3">
    <location>
        <begin position="1"/>
        <end position="217"/>
    </location>
</feature>
<dbReference type="InterPro" id="IPR051825">
    <property type="entry name" value="SRCIN1"/>
</dbReference>
<dbReference type="GO" id="GO:0005519">
    <property type="term" value="F:cytoskeletal regulatory protein binding"/>
    <property type="evidence" value="ECO:0007669"/>
    <property type="project" value="InterPro"/>
</dbReference>
<reference evidence="4" key="1">
    <citation type="submission" date="2022-01" db="EMBL/GenBank/DDBJ databases">
        <title>Comparative genomics reveals a dynamic genome evolution in the ectomycorrhizal milk-cap (Lactarius) mushrooms.</title>
        <authorList>
            <consortium name="DOE Joint Genome Institute"/>
            <person name="Lebreton A."/>
            <person name="Tang N."/>
            <person name="Kuo A."/>
            <person name="LaButti K."/>
            <person name="Drula E."/>
            <person name="Barry K."/>
            <person name="Clum A."/>
            <person name="Lipzen A."/>
            <person name="Mousain D."/>
            <person name="Ng V."/>
            <person name="Wang R."/>
            <person name="Wang X."/>
            <person name="Dai Y."/>
            <person name="Henrissat B."/>
            <person name="Grigoriev I.V."/>
            <person name="Guerin-Laguette A."/>
            <person name="Yu F."/>
            <person name="Martin F.M."/>
        </authorList>
    </citation>
    <scope>NUCLEOTIDE SEQUENCE</scope>
    <source>
        <strain evidence="4">QP</strain>
    </source>
</reference>
<evidence type="ECO:0000313" key="5">
    <source>
        <dbReference type="Proteomes" id="UP001201163"/>
    </source>
</evidence>
<proteinExistence type="predicted"/>
<dbReference type="InterPro" id="IPR005613">
    <property type="entry name" value="AIP3_C"/>
</dbReference>
<dbReference type="Pfam" id="PF03915">
    <property type="entry name" value="AIP3"/>
    <property type="match status" value="1"/>
</dbReference>
<evidence type="ECO:0000256" key="1">
    <source>
        <dbReference type="ARBA" id="ARBA00023054"/>
    </source>
</evidence>
<dbReference type="SMART" id="SM00806">
    <property type="entry name" value="AIP3"/>
    <property type="match status" value="1"/>
</dbReference>
<accession>A0AAD4QBE5</accession>